<evidence type="ECO:0000256" key="2">
    <source>
        <dbReference type="ARBA" id="ARBA00010701"/>
    </source>
</evidence>
<dbReference type="GO" id="GO:0016298">
    <property type="term" value="F:lipase activity"/>
    <property type="evidence" value="ECO:0007669"/>
    <property type="project" value="InterPro"/>
</dbReference>
<evidence type="ECO:0000256" key="5">
    <source>
        <dbReference type="SAM" id="SignalP"/>
    </source>
</evidence>
<dbReference type="AlphaFoldDB" id="A0A2H1VD45"/>
<dbReference type="Gene3D" id="3.40.50.1820">
    <property type="entry name" value="alpha/beta hydrolase"/>
    <property type="match status" value="1"/>
</dbReference>
<gene>
    <name evidence="7" type="ORF">SFRICE_016438</name>
</gene>
<evidence type="ECO:0000259" key="6">
    <source>
        <dbReference type="Pfam" id="PF00151"/>
    </source>
</evidence>
<organism evidence="7">
    <name type="scientific">Spodoptera frugiperda</name>
    <name type="common">Fall armyworm</name>
    <dbReference type="NCBI Taxonomy" id="7108"/>
    <lineage>
        <taxon>Eukaryota</taxon>
        <taxon>Metazoa</taxon>
        <taxon>Ecdysozoa</taxon>
        <taxon>Arthropoda</taxon>
        <taxon>Hexapoda</taxon>
        <taxon>Insecta</taxon>
        <taxon>Pterygota</taxon>
        <taxon>Neoptera</taxon>
        <taxon>Endopterygota</taxon>
        <taxon>Lepidoptera</taxon>
        <taxon>Glossata</taxon>
        <taxon>Ditrysia</taxon>
        <taxon>Noctuoidea</taxon>
        <taxon>Noctuidae</taxon>
        <taxon>Amphipyrinae</taxon>
        <taxon>Spodoptera</taxon>
    </lineage>
</organism>
<evidence type="ECO:0000313" key="7">
    <source>
        <dbReference type="EMBL" id="SOQ38745.1"/>
    </source>
</evidence>
<feature type="chain" id="PRO_5013971003" evidence="5">
    <location>
        <begin position="18"/>
        <end position="324"/>
    </location>
</feature>
<comment type="similarity">
    <text evidence="2 4">Belongs to the AB hydrolase superfamily. Lipase family.</text>
</comment>
<comment type="subcellular location">
    <subcellularLocation>
        <location evidence="1">Secreted</location>
    </subcellularLocation>
</comment>
<feature type="signal peptide" evidence="5">
    <location>
        <begin position="1"/>
        <end position="17"/>
    </location>
</feature>
<keyword evidence="5" id="KW-0732">Signal</keyword>
<reference evidence="7" key="1">
    <citation type="submission" date="2016-07" db="EMBL/GenBank/DDBJ databases">
        <authorList>
            <person name="Bretaudeau A."/>
        </authorList>
    </citation>
    <scope>NUCLEOTIDE SEQUENCE</scope>
    <source>
        <strain evidence="7">Rice</strain>
        <tissue evidence="7">Whole body</tissue>
    </source>
</reference>
<protein>
    <submittedName>
        <fullName evidence="7">SFRICE_016438</fullName>
    </submittedName>
</protein>
<dbReference type="PANTHER" id="PTHR11610:SF37">
    <property type="entry name" value="GH01208P"/>
    <property type="match status" value="1"/>
</dbReference>
<dbReference type="GO" id="GO:0016042">
    <property type="term" value="P:lipid catabolic process"/>
    <property type="evidence" value="ECO:0007669"/>
    <property type="project" value="TreeGrafter"/>
</dbReference>
<dbReference type="Pfam" id="PF00151">
    <property type="entry name" value="Lipase"/>
    <property type="match status" value="1"/>
</dbReference>
<dbReference type="SUPFAM" id="SSF53474">
    <property type="entry name" value="alpha/beta-Hydrolases"/>
    <property type="match status" value="1"/>
</dbReference>
<evidence type="ECO:0000256" key="3">
    <source>
        <dbReference type="ARBA" id="ARBA00022525"/>
    </source>
</evidence>
<keyword evidence="3" id="KW-0964">Secreted</keyword>
<proteinExistence type="inferred from homology"/>
<evidence type="ECO:0000256" key="1">
    <source>
        <dbReference type="ARBA" id="ARBA00004613"/>
    </source>
</evidence>
<feature type="domain" description="Lipase" evidence="6">
    <location>
        <begin position="45"/>
        <end position="317"/>
    </location>
</feature>
<dbReference type="GO" id="GO:0017171">
    <property type="term" value="F:serine hydrolase activity"/>
    <property type="evidence" value="ECO:0007669"/>
    <property type="project" value="TreeGrafter"/>
</dbReference>
<dbReference type="InterPro" id="IPR013818">
    <property type="entry name" value="Lipase"/>
</dbReference>
<dbReference type="InterPro" id="IPR000734">
    <property type="entry name" value="TAG_lipase"/>
</dbReference>
<accession>A0A2H1VD45</accession>
<dbReference type="PANTHER" id="PTHR11610">
    <property type="entry name" value="LIPASE"/>
    <property type="match status" value="1"/>
</dbReference>
<evidence type="ECO:0000256" key="4">
    <source>
        <dbReference type="RuleBase" id="RU004262"/>
    </source>
</evidence>
<dbReference type="GO" id="GO:0005615">
    <property type="term" value="C:extracellular space"/>
    <property type="evidence" value="ECO:0007669"/>
    <property type="project" value="TreeGrafter"/>
</dbReference>
<dbReference type="EMBL" id="ODYU01001896">
    <property type="protein sequence ID" value="SOQ38745.1"/>
    <property type="molecule type" value="Genomic_DNA"/>
</dbReference>
<sequence>MYTRVCIVFLLIGSVICGDENQAKLRLYYDSFDNFTEVPFDEAHNLFSLSWYNESKPTTIFCHGFTGKYCHPYGPAVTAIIKAYLEQGQSNVALLNWDRLAAVVNGQIPATYLNRAVPNAIKVSSDFANILLNLSAAGLDLNKMHLVGHSLGAQIVGITGNKVARKGIQLPWITGLDPAGVVFDSKPPRERLNPKSAIYVDVIHSDPNRYGSRRELGTVDFWPNYRTAGPVIQPGCDNGLHPRFSPEDLCNHHRCWQYLIDSMKYSGTLLGSHARNFRTWKNFTKPQRLTNVLEIGKYYEKVTPGNYYFYTAASSPYGLAENGL</sequence>
<dbReference type="InterPro" id="IPR029058">
    <property type="entry name" value="AB_hydrolase_fold"/>
</dbReference>
<name>A0A2H1VD45_SPOFR</name>